<keyword evidence="1" id="KW-0732">Signal</keyword>
<dbReference type="SUPFAM" id="SSF75169">
    <property type="entry name" value="DsrEFH-like"/>
    <property type="match status" value="1"/>
</dbReference>
<reference evidence="2" key="1">
    <citation type="submission" date="2022-03" db="EMBL/GenBank/DDBJ databases">
        <title>Genomic Encyclopedia of Type Strains, Phase III (KMG-III): the genomes of soil and plant-associated and newly described type strains.</title>
        <authorList>
            <person name="Whitman W."/>
        </authorList>
    </citation>
    <scope>NUCLEOTIDE SEQUENCE</scope>
    <source>
        <strain evidence="2">ANL 6-2</strain>
    </source>
</reference>
<evidence type="ECO:0000313" key="2">
    <source>
        <dbReference type="EMBL" id="MCP1677028.1"/>
    </source>
</evidence>
<dbReference type="InterPro" id="IPR027396">
    <property type="entry name" value="DsrEFH-like"/>
</dbReference>
<sequence>MTTLTRFIFAISLFLGTSLQAMAEDNGDRFVLTLFTNAGQIQGTAMTLARTLAGEGHEVHILLCGPAGELAIADRMPETLEPRTITPRELMEEAMSAGASVSVCPLFLPNTAFGRYSTDDFVDGVTEDSDAQMAERLADPNTKVLGF</sequence>
<keyword evidence="3" id="KW-1185">Reference proteome</keyword>
<comment type="caution">
    <text evidence="2">The sequence shown here is derived from an EMBL/GenBank/DDBJ whole genome shotgun (WGS) entry which is preliminary data.</text>
</comment>
<proteinExistence type="predicted"/>
<gene>
    <name evidence="2" type="ORF">J2T57_004202</name>
</gene>
<dbReference type="RefSeq" id="WP_253484893.1">
    <property type="nucleotide sequence ID" value="NZ_JALJXV010000013.1"/>
</dbReference>
<evidence type="ECO:0000313" key="3">
    <source>
        <dbReference type="Proteomes" id="UP001205843"/>
    </source>
</evidence>
<organism evidence="2 3">
    <name type="scientific">Natronocella acetinitrilica</name>
    <dbReference type="NCBI Taxonomy" id="414046"/>
    <lineage>
        <taxon>Bacteria</taxon>
        <taxon>Pseudomonadati</taxon>
        <taxon>Pseudomonadota</taxon>
        <taxon>Gammaproteobacteria</taxon>
        <taxon>Chromatiales</taxon>
        <taxon>Ectothiorhodospiraceae</taxon>
        <taxon>Natronocella</taxon>
    </lineage>
</organism>
<dbReference type="Proteomes" id="UP001205843">
    <property type="component" value="Unassembled WGS sequence"/>
</dbReference>
<feature type="chain" id="PRO_5042258205" evidence="1">
    <location>
        <begin position="24"/>
        <end position="147"/>
    </location>
</feature>
<evidence type="ECO:0000256" key="1">
    <source>
        <dbReference type="SAM" id="SignalP"/>
    </source>
</evidence>
<feature type="signal peptide" evidence="1">
    <location>
        <begin position="1"/>
        <end position="23"/>
    </location>
</feature>
<dbReference type="Gene3D" id="3.40.1260.10">
    <property type="entry name" value="DsrEFH-like"/>
    <property type="match status" value="1"/>
</dbReference>
<protein>
    <submittedName>
        <fullName evidence="2">Peroxiredoxin</fullName>
    </submittedName>
</protein>
<accession>A0AAE3KE41</accession>
<name>A0AAE3KE41_9GAMM</name>
<dbReference type="AlphaFoldDB" id="A0AAE3KE41"/>
<dbReference type="EMBL" id="JALJXV010000013">
    <property type="protein sequence ID" value="MCP1677028.1"/>
    <property type="molecule type" value="Genomic_DNA"/>
</dbReference>